<evidence type="ECO:0000256" key="3">
    <source>
        <dbReference type="ARBA" id="ARBA00022840"/>
    </source>
</evidence>
<organism evidence="5">
    <name type="scientific">marine sediment metagenome</name>
    <dbReference type="NCBI Taxonomy" id="412755"/>
    <lineage>
        <taxon>unclassified sequences</taxon>
        <taxon>metagenomes</taxon>
        <taxon>ecological metagenomes</taxon>
    </lineage>
</organism>
<dbReference type="Pfam" id="PF13537">
    <property type="entry name" value="GATase_7"/>
    <property type="match status" value="1"/>
</dbReference>
<protein>
    <recommendedName>
        <fullName evidence="4">Glutamine amidotransferase type-2 domain-containing protein</fullName>
    </recommendedName>
</protein>
<dbReference type="GO" id="GO:0006529">
    <property type="term" value="P:asparagine biosynthetic process"/>
    <property type="evidence" value="ECO:0007669"/>
    <property type="project" value="InterPro"/>
</dbReference>
<dbReference type="GO" id="GO:0004066">
    <property type="term" value="F:asparagine synthase (glutamine-hydrolyzing) activity"/>
    <property type="evidence" value="ECO:0007669"/>
    <property type="project" value="InterPro"/>
</dbReference>
<evidence type="ECO:0000313" key="5">
    <source>
        <dbReference type="EMBL" id="KKL92200.1"/>
    </source>
</evidence>
<dbReference type="SUPFAM" id="SSF52402">
    <property type="entry name" value="Adenine nucleotide alpha hydrolases-like"/>
    <property type="match status" value="1"/>
</dbReference>
<dbReference type="InterPro" id="IPR014729">
    <property type="entry name" value="Rossmann-like_a/b/a_fold"/>
</dbReference>
<keyword evidence="2" id="KW-0547">Nucleotide-binding</keyword>
<keyword evidence="3" id="KW-0067">ATP-binding</keyword>
<evidence type="ECO:0000256" key="1">
    <source>
        <dbReference type="ARBA" id="ARBA00022598"/>
    </source>
</evidence>
<comment type="caution">
    <text evidence="5">The sequence shown here is derived from an EMBL/GenBank/DDBJ whole genome shotgun (WGS) entry which is preliminary data.</text>
</comment>
<accession>A0A0F9IEE1</accession>
<dbReference type="GO" id="GO:0005829">
    <property type="term" value="C:cytosol"/>
    <property type="evidence" value="ECO:0007669"/>
    <property type="project" value="TreeGrafter"/>
</dbReference>
<feature type="domain" description="Glutamine amidotransferase type-2" evidence="4">
    <location>
        <begin position="1"/>
        <end position="75"/>
    </location>
</feature>
<reference evidence="5" key="1">
    <citation type="journal article" date="2015" name="Nature">
        <title>Complex archaea that bridge the gap between prokaryotes and eukaryotes.</title>
        <authorList>
            <person name="Spang A."/>
            <person name="Saw J.H."/>
            <person name="Jorgensen S.L."/>
            <person name="Zaremba-Niedzwiedzka K."/>
            <person name="Martijn J."/>
            <person name="Lind A.E."/>
            <person name="van Eijk R."/>
            <person name="Schleper C."/>
            <person name="Guy L."/>
            <person name="Ettema T.J."/>
        </authorList>
    </citation>
    <scope>NUCLEOTIDE SEQUENCE</scope>
</reference>
<proteinExistence type="predicted"/>
<dbReference type="Pfam" id="PF00733">
    <property type="entry name" value="Asn_synthase"/>
    <property type="match status" value="2"/>
</dbReference>
<gene>
    <name evidence="5" type="ORF">LCGC14_1887080</name>
</gene>
<feature type="non-terminal residue" evidence="5">
    <location>
        <position position="1"/>
    </location>
</feature>
<sequence>KKALPKFEGMFAFAWLNHEEEVWVARDAFGRCPLHVASDGETWYFASEIKALAAIGMAGRTMAVPAGDAWRLHPSPAKRVTWTALPDPVLTADSAVVAAGKVKRLLDEGTKARMLADVPICTLLSGGLDSTLITAILAKYNPNITAFHAVFNEDSADLRAARVAAKHIGVRLVEVHIDPLQLDDISNTIWAVETGSKVQVEIALACIPLAKAIRAHGFKAVFSGDGSDELWGSYGFSQMKGRNLTDIGWARYRTALFLDQQRRNFIRANKAYMHHGIEVRIPFTHRPLVEYALSLPKAVIATHLDLRHNDGRERRSMKAVLEAAAEGLLPTELIYRPKLAFQVGTGLREEAARVCGAYGFKASAYYKDEYTRLFG</sequence>
<dbReference type="InterPro" id="IPR029055">
    <property type="entry name" value="Ntn_hydrolases_N"/>
</dbReference>
<dbReference type="InterPro" id="IPR050795">
    <property type="entry name" value="Asn_Synthetase"/>
</dbReference>
<dbReference type="Gene3D" id="3.40.50.620">
    <property type="entry name" value="HUPs"/>
    <property type="match status" value="1"/>
</dbReference>
<dbReference type="PANTHER" id="PTHR11772:SF2">
    <property type="entry name" value="ASPARAGINE SYNTHETASE [GLUTAMINE-HYDROLYZING]"/>
    <property type="match status" value="1"/>
</dbReference>
<dbReference type="PANTHER" id="PTHR11772">
    <property type="entry name" value="ASPARAGINE SYNTHETASE"/>
    <property type="match status" value="1"/>
</dbReference>
<dbReference type="InterPro" id="IPR001962">
    <property type="entry name" value="Asn_synthase"/>
</dbReference>
<name>A0A0F9IEE1_9ZZZZ</name>
<dbReference type="CDD" id="cd01991">
    <property type="entry name" value="Asn_synthase_B_C"/>
    <property type="match status" value="1"/>
</dbReference>
<dbReference type="EMBL" id="LAZR01019531">
    <property type="protein sequence ID" value="KKL92200.1"/>
    <property type="molecule type" value="Genomic_DNA"/>
</dbReference>
<dbReference type="SUPFAM" id="SSF56235">
    <property type="entry name" value="N-terminal nucleophile aminohydrolases (Ntn hydrolases)"/>
    <property type="match status" value="1"/>
</dbReference>
<dbReference type="GO" id="GO:0005524">
    <property type="term" value="F:ATP binding"/>
    <property type="evidence" value="ECO:0007669"/>
    <property type="project" value="UniProtKB-KW"/>
</dbReference>
<dbReference type="PROSITE" id="PS51278">
    <property type="entry name" value="GATASE_TYPE_2"/>
    <property type="match status" value="1"/>
</dbReference>
<keyword evidence="1" id="KW-0436">Ligase</keyword>
<dbReference type="AlphaFoldDB" id="A0A0F9IEE1"/>
<dbReference type="InterPro" id="IPR017932">
    <property type="entry name" value="GATase_2_dom"/>
</dbReference>
<dbReference type="Gene3D" id="3.60.20.10">
    <property type="entry name" value="Glutamine Phosphoribosylpyrophosphate, subunit 1, domain 1"/>
    <property type="match status" value="1"/>
</dbReference>
<evidence type="ECO:0000256" key="2">
    <source>
        <dbReference type="ARBA" id="ARBA00022741"/>
    </source>
</evidence>
<evidence type="ECO:0000259" key="4">
    <source>
        <dbReference type="PROSITE" id="PS51278"/>
    </source>
</evidence>